<feature type="compositionally biased region" description="Basic and acidic residues" evidence="1">
    <location>
        <begin position="19"/>
        <end position="31"/>
    </location>
</feature>
<organism evidence="2">
    <name type="scientific">marine sediment metagenome</name>
    <dbReference type="NCBI Taxonomy" id="412755"/>
    <lineage>
        <taxon>unclassified sequences</taxon>
        <taxon>metagenomes</taxon>
        <taxon>ecological metagenomes</taxon>
    </lineage>
</organism>
<sequence length="43" mass="4954">DQGYRSLGEMPFTGKAKKGGGERSGRDYDKEQIMQRLRSLGYW</sequence>
<dbReference type="AlphaFoldDB" id="X0V7J2"/>
<gene>
    <name evidence="2" type="ORF">S01H1_34898</name>
</gene>
<evidence type="ECO:0000313" key="2">
    <source>
        <dbReference type="EMBL" id="GAG07342.1"/>
    </source>
</evidence>
<proteinExistence type="predicted"/>
<feature type="region of interest" description="Disordered" evidence="1">
    <location>
        <begin position="1"/>
        <end position="31"/>
    </location>
</feature>
<name>X0V7J2_9ZZZZ</name>
<feature type="non-terminal residue" evidence="2">
    <location>
        <position position="1"/>
    </location>
</feature>
<evidence type="ECO:0000256" key="1">
    <source>
        <dbReference type="SAM" id="MobiDB-lite"/>
    </source>
</evidence>
<comment type="caution">
    <text evidence="2">The sequence shown here is derived from an EMBL/GenBank/DDBJ whole genome shotgun (WGS) entry which is preliminary data.</text>
</comment>
<protein>
    <submittedName>
        <fullName evidence="2">Uncharacterized protein</fullName>
    </submittedName>
</protein>
<dbReference type="EMBL" id="BARS01021763">
    <property type="protein sequence ID" value="GAG07342.1"/>
    <property type="molecule type" value="Genomic_DNA"/>
</dbReference>
<reference evidence="2" key="1">
    <citation type="journal article" date="2014" name="Front. Microbiol.">
        <title>High frequency of phylogenetically diverse reductive dehalogenase-homologous genes in deep subseafloor sedimentary metagenomes.</title>
        <authorList>
            <person name="Kawai M."/>
            <person name="Futagami T."/>
            <person name="Toyoda A."/>
            <person name="Takaki Y."/>
            <person name="Nishi S."/>
            <person name="Hori S."/>
            <person name="Arai W."/>
            <person name="Tsubouchi T."/>
            <person name="Morono Y."/>
            <person name="Uchiyama I."/>
            <person name="Ito T."/>
            <person name="Fujiyama A."/>
            <person name="Inagaki F."/>
            <person name="Takami H."/>
        </authorList>
    </citation>
    <scope>NUCLEOTIDE SEQUENCE</scope>
    <source>
        <strain evidence="2">Expedition CK06-06</strain>
    </source>
</reference>
<accession>X0V7J2</accession>